<proteinExistence type="predicted"/>
<organism evidence="2 3">
    <name type="scientific">Candidatus Methylocalor cossyra</name>
    <dbReference type="NCBI Taxonomy" id="3108543"/>
    <lineage>
        <taxon>Bacteria</taxon>
        <taxon>Pseudomonadati</taxon>
        <taxon>Pseudomonadota</taxon>
        <taxon>Gammaproteobacteria</taxon>
        <taxon>Methylococcales</taxon>
        <taxon>Methylococcaceae</taxon>
        <taxon>Candidatus Methylocalor</taxon>
    </lineage>
</organism>
<feature type="transmembrane region" description="Helical" evidence="1">
    <location>
        <begin position="134"/>
        <end position="154"/>
    </location>
</feature>
<reference evidence="2 3" key="1">
    <citation type="submission" date="2024-04" db="EMBL/GenBank/DDBJ databases">
        <authorList>
            <person name="Cremers G."/>
        </authorList>
    </citation>
    <scope>NUCLEOTIDE SEQUENCE [LARGE SCALE GENOMIC DNA]</scope>
    <source>
        <strain evidence="2">MeCH1-AG</strain>
    </source>
</reference>
<evidence type="ECO:0000313" key="2">
    <source>
        <dbReference type="EMBL" id="CAL1240240.1"/>
    </source>
</evidence>
<keyword evidence="3" id="KW-1185">Reference proteome</keyword>
<evidence type="ECO:0000256" key="1">
    <source>
        <dbReference type="SAM" id="Phobius"/>
    </source>
</evidence>
<dbReference type="RefSeq" id="WP_348759735.1">
    <property type="nucleotide sequence ID" value="NZ_OZ026884.1"/>
</dbReference>
<evidence type="ECO:0000313" key="3">
    <source>
        <dbReference type="Proteomes" id="UP001497493"/>
    </source>
</evidence>
<dbReference type="Proteomes" id="UP001497493">
    <property type="component" value="Chromosome"/>
</dbReference>
<accession>A0ABM9NI20</accession>
<dbReference type="EMBL" id="OZ026884">
    <property type="protein sequence ID" value="CAL1240240.1"/>
    <property type="molecule type" value="Genomic_DNA"/>
</dbReference>
<keyword evidence="1" id="KW-0472">Membrane</keyword>
<sequence length="155" mass="17072">MANNERSVDLYLTKLNDLLTGYFHAAGSDFPSVVKSASAHLPNETAQLLAELAARQAQLRGEDTATADRLADFAFACGRAYEQLSAHRRMEMEAANTLLGPESIQTHPMQSSEVDLLARFVEVRDRWFRKVADFTLKLLLAVLGVLLLGLVLGLL</sequence>
<keyword evidence="1" id="KW-0812">Transmembrane</keyword>
<name>A0ABM9NI20_9GAMM</name>
<protein>
    <submittedName>
        <fullName evidence="2">Uncharacterized protein</fullName>
    </submittedName>
</protein>
<gene>
    <name evidence="2" type="ORF">MECH1_V1_1464</name>
</gene>
<keyword evidence="1" id="KW-1133">Transmembrane helix</keyword>